<keyword evidence="5" id="KW-1185">Reference proteome</keyword>
<dbReference type="Pfam" id="PF00005">
    <property type="entry name" value="ABC_tran"/>
    <property type="match status" value="1"/>
</dbReference>
<evidence type="ECO:0000256" key="2">
    <source>
        <dbReference type="ARBA" id="ARBA00022840"/>
    </source>
</evidence>
<dbReference type="Proteomes" id="UP001207605">
    <property type="component" value="Unassembled WGS sequence"/>
</dbReference>
<dbReference type="InterPro" id="IPR003439">
    <property type="entry name" value="ABC_transporter-like_ATP-bd"/>
</dbReference>
<dbReference type="RefSeq" id="WP_262581552.1">
    <property type="nucleotide sequence ID" value="NZ_JAOQJV010000008.1"/>
</dbReference>
<organism evidence="4 5">
    <name type="scientific">Dorea ammoniilytica</name>
    <dbReference type="NCBI Taxonomy" id="2981788"/>
    <lineage>
        <taxon>Bacteria</taxon>
        <taxon>Bacillati</taxon>
        <taxon>Bacillota</taxon>
        <taxon>Clostridia</taxon>
        <taxon>Lachnospirales</taxon>
        <taxon>Lachnospiraceae</taxon>
        <taxon>Dorea</taxon>
    </lineage>
</organism>
<proteinExistence type="predicted"/>
<dbReference type="PANTHER" id="PTHR43790:SF8">
    <property type="entry name" value="SUGAR ABC TRANSPORTER ATP-BINDING PROTEIN"/>
    <property type="match status" value="1"/>
</dbReference>
<dbReference type="InterPro" id="IPR003593">
    <property type="entry name" value="AAA+_ATPase"/>
</dbReference>
<evidence type="ECO:0000256" key="1">
    <source>
        <dbReference type="ARBA" id="ARBA00022741"/>
    </source>
</evidence>
<keyword evidence="2 4" id="KW-0067">ATP-binding</keyword>
<sequence>MSEAYLKAIELHKDFGHVQALRGVSVAAYEGEVLAIVGDNGAGKSTLIKILSGVLRPDQGKIKVGDQEYTGLTTRGAIEAGVSTVYQDLALGNTMDVTSNLFLGNEHSRFGFLKKKEMNKKAEELLQNLDIRIPDVTVPVGNLSGGQRQGVAVARLVNRGGKVFIFDEPTAAMGLNETNAVLKLIRRLASDGYVVIVISHNMPQVFDISDRICIMRQGRVIGEMKTCETTMDEVVSMITGAKEKQGQAGA</sequence>
<name>A0ABT2S678_9FIRM</name>
<evidence type="ECO:0000313" key="4">
    <source>
        <dbReference type="EMBL" id="MCU6700095.1"/>
    </source>
</evidence>
<dbReference type="InterPro" id="IPR050107">
    <property type="entry name" value="ABC_carbohydrate_import_ATPase"/>
</dbReference>
<feature type="domain" description="ABC transporter" evidence="3">
    <location>
        <begin position="6"/>
        <end position="242"/>
    </location>
</feature>
<evidence type="ECO:0000313" key="5">
    <source>
        <dbReference type="Proteomes" id="UP001207605"/>
    </source>
</evidence>
<dbReference type="PROSITE" id="PS50893">
    <property type="entry name" value="ABC_TRANSPORTER_2"/>
    <property type="match status" value="1"/>
</dbReference>
<reference evidence="4 5" key="1">
    <citation type="journal article" date="2021" name="ISME Commun">
        <title>Automated analysis of genomic sequences facilitates high-throughput and comprehensive description of bacteria.</title>
        <authorList>
            <person name="Hitch T.C.A."/>
        </authorList>
    </citation>
    <scope>NUCLEOTIDE SEQUENCE [LARGE SCALE GENOMIC DNA]</scope>
    <source>
        <strain evidence="4 5">Sanger_02</strain>
    </source>
</reference>
<keyword evidence="1" id="KW-0547">Nucleotide-binding</keyword>
<gene>
    <name evidence="4" type="ORF">OCV65_07605</name>
</gene>
<evidence type="ECO:0000259" key="3">
    <source>
        <dbReference type="PROSITE" id="PS50893"/>
    </source>
</evidence>
<dbReference type="InterPro" id="IPR027417">
    <property type="entry name" value="P-loop_NTPase"/>
</dbReference>
<protein>
    <submittedName>
        <fullName evidence="4">ATP-binding cassette domain-containing protein</fullName>
    </submittedName>
</protein>
<dbReference type="Gene3D" id="3.40.50.300">
    <property type="entry name" value="P-loop containing nucleotide triphosphate hydrolases"/>
    <property type="match status" value="1"/>
</dbReference>
<dbReference type="GO" id="GO:0005524">
    <property type="term" value="F:ATP binding"/>
    <property type="evidence" value="ECO:0007669"/>
    <property type="project" value="UniProtKB-KW"/>
</dbReference>
<dbReference type="PANTHER" id="PTHR43790">
    <property type="entry name" value="CARBOHYDRATE TRANSPORT ATP-BINDING PROTEIN MG119-RELATED"/>
    <property type="match status" value="1"/>
</dbReference>
<dbReference type="EMBL" id="JAOQJV010000008">
    <property type="protein sequence ID" value="MCU6700095.1"/>
    <property type="molecule type" value="Genomic_DNA"/>
</dbReference>
<dbReference type="CDD" id="cd03216">
    <property type="entry name" value="ABC_Carb_Monos_I"/>
    <property type="match status" value="1"/>
</dbReference>
<dbReference type="SUPFAM" id="SSF52540">
    <property type="entry name" value="P-loop containing nucleoside triphosphate hydrolases"/>
    <property type="match status" value="1"/>
</dbReference>
<accession>A0ABT2S678</accession>
<dbReference type="SMART" id="SM00382">
    <property type="entry name" value="AAA"/>
    <property type="match status" value="1"/>
</dbReference>
<comment type="caution">
    <text evidence="4">The sequence shown here is derived from an EMBL/GenBank/DDBJ whole genome shotgun (WGS) entry which is preliminary data.</text>
</comment>